<dbReference type="eggNOG" id="COG0045">
    <property type="taxonomic scope" value="Bacteria"/>
</dbReference>
<dbReference type="SUPFAM" id="SSF56059">
    <property type="entry name" value="Glutathione synthetase ATP-binding domain-like"/>
    <property type="match status" value="1"/>
</dbReference>
<dbReference type="HOGENOM" id="CLU_007415_2_2_7"/>
<proteinExistence type="inferred from homology"/>
<keyword evidence="2" id="KW-0547">Nucleotide-binding</keyword>
<dbReference type="SUPFAM" id="SSF52210">
    <property type="entry name" value="Succinyl-CoA synthetase domains"/>
    <property type="match status" value="2"/>
</dbReference>
<dbReference type="STRING" id="96561.Dole_0586"/>
<dbReference type="InterPro" id="IPR013815">
    <property type="entry name" value="ATP_grasp_subdomain_1"/>
</dbReference>
<evidence type="ECO:0000313" key="7">
    <source>
        <dbReference type="Proteomes" id="UP000008561"/>
    </source>
</evidence>
<dbReference type="InterPro" id="IPR032875">
    <property type="entry name" value="Succ_CoA_lig_flav_dom"/>
</dbReference>
<organism evidence="6 7">
    <name type="scientific">Desulfosudis oleivorans (strain DSM 6200 / JCM 39069 / Hxd3)</name>
    <name type="common">Desulfococcus oleovorans</name>
    <dbReference type="NCBI Taxonomy" id="96561"/>
    <lineage>
        <taxon>Bacteria</taxon>
        <taxon>Pseudomonadati</taxon>
        <taxon>Thermodesulfobacteriota</taxon>
        <taxon>Desulfobacteria</taxon>
        <taxon>Desulfobacterales</taxon>
        <taxon>Desulfosudaceae</taxon>
        <taxon>Desulfosudis</taxon>
    </lineage>
</organism>
<dbReference type="PANTHER" id="PTHR43334">
    <property type="entry name" value="ACETATE--COA LIGASE [ADP-FORMING]"/>
    <property type="match status" value="1"/>
</dbReference>
<gene>
    <name evidence="6" type="ordered locus">Dole_0586</name>
</gene>
<keyword evidence="3" id="KW-0067">ATP-binding</keyword>
<reference evidence="6 7" key="1">
    <citation type="submission" date="2007-10" db="EMBL/GenBank/DDBJ databases">
        <title>Complete sequence of Desulfococcus oleovorans Hxd3.</title>
        <authorList>
            <consortium name="US DOE Joint Genome Institute"/>
            <person name="Copeland A."/>
            <person name="Lucas S."/>
            <person name="Lapidus A."/>
            <person name="Barry K."/>
            <person name="Glavina del Rio T."/>
            <person name="Dalin E."/>
            <person name="Tice H."/>
            <person name="Pitluck S."/>
            <person name="Kiss H."/>
            <person name="Brettin T."/>
            <person name="Bruce D."/>
            <person name="Detter J.C."/>
            <person name="Han C."/>
            <person name="Schmutz J."/>
            <person name="Larimer F."/>
            <person name="Land M."/>
            <person name="Hauser L."/>
            <person name="Kyrpides N."/>
            <person name="Kim E."/>
            <person name="Wawrik B."/>
            <person name="Richardson P."/>
        </authorList>
    </citation>
    <scope>NUCLEOTIDE SEQUENCE [LARGE SCALE GENOMIC DNA]</scope>
    <source>
        <strain evidence="7">DSM 6200 / JCM 39069 / Hxd3</strain>
    </source>
</reference>
<keyword evidence="7" id="KW-1185">Reference proteome</keyword>
<dbReference type="FunFam" id="3.30.1490.20:FF:000020">
    <property type="entry name" value="Protein lysine acetyltransferase"/>
    <property type="match status" value="1"/>
</dbReference>
<sequence length="705" mass="75830">MAKTQLDFTASADLLEAYGIPILGKMVTDPQQAVQVARDLGYPVVLKAISEKIIHKTDAQVVFLNLKTEEAVKNALDRLMENVKQAGAGLPDGILVQKMADPGFELLVGAKQDPGFGPVTMVGHGGRFVELWADVQPGIGILTETDVEEMLSQTMAGTVLNGFRGPALDKPAVIRLAINVSRFMADHPEINELDLNPVIVYEQGYAIVDCRLIADDPITVPSGTDLSEEKMKSLKAVFSPRSVAIVGASRPGTMGGIILKNCLGIPTVYPINPKLKTVQGLTCYPDFDALPEAPDLGVFAVNAEATVESFERFCKAGGRGAIIFSDGFAEIGRKDLEERLLELSIQYDVAYIGPNCMGVIDNFSKVNTLFIPEHRTSVIRGSSGIGIISQSGGVGLELMEMMEADNLDLGMWVSCGNASSVGVAEILAHMGNDPRIKVIAIYMEGFDNGLKLMQVGKTVSAKKPVLVIKGGTGGGAAATLSHTASLAGSHEAFKACCRQAGFYLVEELTEDPKVLVNILSMLSSQPAAGGNRVAVVSVGGGAGILLADRVTEECMELAEFAPETRKALQDLMADNIKTARPEDKATIVAGIGSNPLDLFGNCDDDRLLAALRIIADDPNTDIILTAIYLQVPYLSEYLPERLIDLQRDLKKPLIVSPRGFSKHVARSRAYLYSKKFHTYTVPMIKPMSIAIKVWCDYGRSFIPEE</sequence>
<dbReference type="GO" id="GO:0005524">
    <property type="term" value="F:ATP binding"/>
    <property type="evidence" value="ECO:0007669"/>
    <property type="project" value="UniProtKB-KW"/>
</dbReference>
<dbReference type="SMART" id="SM00881">
    <property type="entry name" value="CoA_binding"/>
    <property type="match status" value="1"/>
</dbReference>
<dbReference type="InterPro" id="IPR003781">
    <property type="entry name" value="CoA-bd"/>
</dbReference>
<dbReference type="Gene3D" id="3.30.1490.20">
    <property type="entry name" value="ATP-grasp fold, A domain"/>
    <property type="match status" value="1"/>
</dbReference>
<accession>A8ZU84</accession>
<dbReference type="GO" id="GO:0016874">
    <property type="term" value="F:ligase activity"/>
    <property type="evidence" value="ECO:0007669"/>
    <property type="project" value="UniProtKB-KW"/>
</dbReference>
<dbReference type="SUPFAM" id="SSF51735">
    <property type="entry name" value="NAD(P)-binding Rossmann-fold domains"/>
    <property type="match status" value="1"/>
</dbReference>
<dbReference type="KEGG" id="dol:Dole_0586"/>
<comment type="similarity">
    <text evidence="4">In the N-terminal section; belongs to the acetate CoA ligase alpha subunit family.</text>
</comment>
<evidence type="ECO:0000256" key="2">
    <source>
        <dbReference type="ARBA" id="ARBA00022741"/>
    </source>
</evidence>
<dbReference type="eggNOG" id="COG1042">
    <property type="taxonomic scope" value="Bacteria"/>
</dbReference>
<feature type="domain" description="CoA-binding" evidence="5">
    <location>
        <begin position="237"/>
        <end position="328"/>
    </location>
</feature>
<keyword evidence="1" id="KW-0436">Ligase</keyword>
<dbReference type="Proteomes" id="UP000008561">
    <property type="component" value="Chromosome"/>
</dbReference>
<evidence type="ECO:0000256" key="4">
    <source>
        <dbReference type="ARBA" id="ARBA00060888"/>
    </source>
</evidence>
<dbReference type="InterPro" id="IPR016102">
    <property type="entry name" value="Succinyl-CoA_synth-like"/>
</dbReference>
<dbReference type="OrthoDB" id="9791027at2"/>
<evidence type="ECO:0000256" key="3">
    <source>
        <dbReference type="ARBA" id="ARBA00022840"/>
    </source>
</evidence>
<dbReference type="InterPro" id="IPR036291">
    <property type="entry name" value="NAD(P)-bd_dom_sf"/>
</dbReference>
<protein>
    <submittedName>
        <fullName evidence="6">CoA-binding domain protein</fullName>
    </submittedName>
</protein>
<dbReference type="Gene3D" id="3.30.470.20">
    <property type="entry name" value="ATP-grasp fold, B domain"/>
    <property type="match status" value="1"/>
</dbReference>
<dbReference type="PANTHER" id="PTHR43334:SF2">
    <property type="entry name" value="ACETATE--COA LIGASE [ADP-FORMING]"/>
    <property type="match status" value="1"/>
</dbReference>
<dbReference type="AlphaFoldDB" id="A8ZU84"/>
<evidence type="ECO:0000259" key="5">
    <source>
        <dbReference type="SMART" id="SM00881"/>
    </source>
</evidence>
<dbReference type="InterPro" id="IPR051538">
    <property type="entry name" value="Acyl-CoA_Synth/Transferase"/>
</dbReference>
<evidence type="ECO:0000313" key="6">
    <source>
        <dbReference type="EMBL" id="ABW66396.1"/>
    </source>
</evidence>
<dbReference type="Pfam" id="PF13549">
    <property type="entry name" value="ATP-grasp_5"/>
    <property type="match status" value="1"/>
</dbReference>
<evidence type="ECO:0000256" key="1">
    <source>
        <dbReference type="ARBA" id="ARBA00022598"/>
    </source>
</evidence>
<dbReference type="Gene3D" id="3.40.50.720">
    <property type="entry name" value="NAD(P)-binding Rossmann-like Domain"/>
    <property type="match status" value="1"/>
</dbReference>
<dbReference type="Pfam" id="PF13380">
    <property type="entry name" value="CoA_binding_2"/>
    <property type="match status" value="1"/>
</dbReference>
<dbReference type="Pfam" id="PF13607">
    <property type="entry name" value="Succ_CoA_lig"/>
    <property type="match status" value="1"/>
</dbReference>
<name>A8ZU84_DESOH</name>
<dbReference type="EMBL" id="CP000859">
    <property type="protein sequence ID" value="ABW66396.1"/>
    <property type="molecule type" value="Genomic_DNA"/>
</dbReference>
<dbReference type="RefSeq" id="WP_012174015.1">
    <property type="nucleotide sequence ID" value="NC_009943.1"/>
</dbReference>
<dbReference type="Gene3D" id="3.40.50.261">
    <property type="entry name" value="Succinyl-CoA synthetase domains"/>
    <property type="match status" value="2"/>
</dbReference>